<dbReference type="SMART" id="SM00966">
    <property type="entry name" value="SpoVT_AbrB"/>
    <property type="match status" value="1"/>
</dbReference>
<protein>
    <submittedName>
        <fullName evidence="2">VapB antitoxin</fullName>
    </submittedName>
</protein>
<feature type="domain" description="SpoVT-AbrB" evidence="1">
    <location>
        <begin position="2"/>
        <end position="47"/>
    </location>
</feature>
<dbReference type="AlphaFoldDB" id="A0A1R4A775"/>
<dbReference type="InterPro" id="IPR007159">
    <property type="entry name" value="SpoVT-AbrB_dom"/>
</dbReference>
<name>A0A1R4A775_9ARCH</name>
<dbReference type="Gene3D" id="2.10.260.10">
    <property type="match status" value="1"/>
</dbReference>
<gene>
    <name evidence="2" type="ORF">CPM_0992</name>
</gene>
<dbReference type="OrthoDB" id="369962at2157"/>
<evidence type="ECO:0000259" key="1">
    <source>
        <dbReference type="PROSITE" id="PS51740"/>
    </source>
</evidence>
<dbReference type="GO" id="GO:0003677">
    <property type="term" value="F:DNA binding"/>
    <property type="evidence" value="ECO:0007669"/>
    <property type="project" value="InterPro"/>
</dbReference>
<evidence type="ECO:0000313" key="2">
    <source>
        <dbReference type="EMBL" id="SJK84827.1"/>
    </source>
</evidence>
<dbReference type="Proteomes" id="UP000187822">
    <property type="component" value="Chromosome I"/>
</dbReference>
<keyword evidence="3" id="KW-1185">Reference proteome</keyword>
<dbReference type="PROSITE" id="PS51740">
    <property type="entry name" value="SPOVT_ABRB"/>
    <property type="match status" value="1"/>
</dbReference>
<organism evidence="2 3">
    <name type="scientific">Cuniculiplasma divulgatum</name>
    <dbReference type="NCBI Taxonomy" id="1673428"/>
    <lineage>
        <taxon>Archaea</taxon>
        <taxon>Methanobacteriati</taxon>
        <taxon>Thermoplasmatota</taxon>
        <taxon>Thermoplasmata</taxon>
        <taxon>Thermoplasmatales</taxon>
        <taxon>Cuniculiplasmataceae</taxon>
        <taxon>Cuniculiplasma</taxon>
    </lineage>
</organism>
<dbReference type="NCBIfam" id="TIGR01439">
    <property type="entry name" value="lp_hng_hel_AbrB"/>
    <property type="match status" value="1"/>
</dbReference>
<proteinExistence type="predicted"/>
<accession>A0A1R4A775</accession>
<dbReference type="GeneID" id="30927601"/>
<reference evidence="3" key="1">
    <citation type="submission" date="2016-06" db="EMBL/GenBank/DDBJ databases">
        <authorList>
            <person name="Toshchakov V.S."/>
        </authorList>
    </citation>
    <scope>NUCLEOTIDE SEQUENCE [LARGE SCALE GENOMIC DNA]</scope>
    <source>
        <strain>PM4 (JCM 30641</strain>
        <strain evidence="3">\VKM B-2940)</strain>
    </source>
</reference>
<dbReference type="EMBL" id="LT719092">
    <property type="protein sequence ID" value="SJK84827.1"/>
    <property type="molecule type" value="Genomic_DNA"/>
</dbReference>
<sequence>MTQETVIDDKGRIVISKEVRDALGLKKGMALKLHAESNRIILEKAVAPEELIENMKGFVKKGSKVPVSDPLDLKNIWK</sequence>
<dbReference type="Pfam" id="PF04014">
    <property type="entry name" value="MazE_antitoxin"/>
    <property type="match status" value="1"/>
</dbReference>
<dbReference type="SUPFAM" id="SSF89447">
    <property type="entry name" value="AbrB/MazE/MraZ-like"/>
    <property type="match status" value="1"/>
</dbReference>
<dbReference type="KEGG" id="cdiv:CPM_0992"/>
<dbReference type="RefSeq" id="WP_145983949.1">
    <property type="nucleotide sequence ID" value="NZ_LT719092.1"/>
</dbReference>
<evidence type="ECO:0000313" key="3">
    <source>
        <dbReference type="Proteomes" id="UP000187822"/>
    </source>
</evidence>
<dbReference type="InterPro" id="IPR037914">
    <property type="entry name" value="SpoVT-AbrB_sf"/>
</dbReference>